<dbReference type="PRINTS" id="PR00364">
    <property type="entry name" value="DISEASERSIST"/>
</dbReference>
<dbReference type="PANTHER" id="PTHR33463">
    <property type="entry name" value="NB-ARC DOMAIN-CONTAINING PROTEIN-RELATED"/>
    <property type="match status" value="1"/>
</dbReference>
<name>A0A2G3APK8_CAPAN</name>
<feature type="domain" description="Disease resistance R13L4/SHOC-2-like LRR" evidence="9">
    <location>
        <begin position="966"/>
        <end position="1167"/>
    </location>
</feature>
<dbReference type="SUPFAM" id="SSF52540">
    <property type="entry name" value="P-loop containing nucleoside triphosphate hydrolases"/>
    <property type="match status" value="1"/>
</dbReference>
<keyword evidence="2" id="KW-0433">Leucine-rich repeat</keyword>
<comment type="caution">
    <text evidence="10">The sequence shown here is derived from an EMBL/GenBank/DDBJ whole genome shotgun (WGS) entry which is preliminary data.</text>
</comment>
<reference evidence="10 11" key="1">
    <citation type="journal article" date="2014" name="Nat. Genet.">
        <title>Genome sequence of the hot pepper provides insights into the evolution of pungency in Capsicum species.</title>
        <authorList>
            <person name="Kim S."/>
            <person name="Park M."/>
            <person name="Yeom S.I."/>
            <person name="Kim Y.M."/>
            <person name="Lee J.M."/>
            <person name="Lee H.A."/>
            <person name="Seo E."/>
            <person name="Choi J."/>
            <person name="Cheong K."/>
            <person name="Kim K.T."/>
            <person name="Jung K."/>
            <person name="Lee G.W."/>
            <person name="Oh S.K."/>
            <person name="Bae C."/>
            <person name="Kim S.B."/>
            <person name="Lee H.Y."/>
            <person name="Kim S.Y."/>
            <person name="Kim M.S."/>
            <person name="Kang B.C."/>
            <person name="Jo Y.D."/>
            <person name="Yang H.B."/>
            <person name="Jeong H.J."/>
            <person name="Kang W.H."/>
            <person name="Kwon J.K."/>
            <person name="Shin C."/>
            <person name="Lim J.Y."/>
            <person name="Park J.H."/>
            <person name="Huh J.H."/>
            <person name="Kim J.S."/>
            <person name="Kim B.D."/>
            <person name="Cohen O."/>
            <person name="Paran I."/>
            <person name="Suh M.C."/>
            <person name="Lee S.B."/>
            <person name="Kim Y.K."/>
            <person name="Shin Y."/>
            <person name="Noh S.J."/>
            <person name="Park J."/>
            <person name="Seo Y.S."/>
            <person name="Kwon S.Y."/>
            <person name="Kim H.A."/>
            <person name="Park J.M."/>
            <person name="Kim H.J."/>
            <person name="Choi S.B."/>
            <person name="Bosland P.W."/>
            <person name="Reeves G."/>
            <person name="Jo S.H."/>
            <person name="Lee B.W."/>
            <person name="Cho H.T."/>
            <person name="Choi H.S."/>
            <person name="Lee M.S."/>
            <person name="Yu Y."/>
            <person name="Do Choi Y."/>
            <person name="Park B.S."/>
            <person name="van Deynze A."/>
            <person name="Ashrafi H."/>
            <person name="Hill T."/>
            <person name="Kim W.T."/>
            <person name="Pai H.S."/>
            <person name="Ahn H.K."/>
            <person name="Yeam I."/>
            <person name="Giovannoni J.J."/>
            <person name="Rose J.K."/>
            <person name="Sorensen I."/>
            <person name="Lee S.J."/>
            <person name="Kim R.W."/>
            <person name="Choi I.Y."/>
            <person name="Choi B.S."/>
            <person name="Lim J.S."/>
            <person name="Lee Y.H."/>
            <person name="Choi D."/>
        </authorList>
    </citation>
    <scope>NUCLEOTIDE SEQUENCE [LARGE SCALE GENOMIC DNA]</scope>
    <source>
        <strain evidence="11">cv. CM334</strain>
    </source>
</reference>
<dbReference type="SMART" id="SM00369">
    <property type="entry name" value="LRR_TYP"/>
    <property type="match status" value="4"/>
</dbReference>
<comment type="similarity">
    <text evidence="1">Belongs to the disease resistance NB-LRR family.</text>
</comment>
<feature type="domain" description="Disease resistance R13L4/SHOC-2-like LRR" evidence="9">
    <location>
        <begin position="473"/>
        <end position="789"/>
    </location>
</feature>
<dbReference type="Pfam" id="PF00931">
    <property type="entry name" value="NB-ARC"/>
    <property type="match status" value="1"/>
</dbReference>
<accession>A0A2G3APK8</accession>
<dbReference type="FunFam" id="1.10.8.430:FF:000003">
    <property type="entry name" value="Probable disease resistance protein At5g66910"/>
    <property type="match status" value="1"/>
</dbReference>
<evidence type="ECO:0000256" key="1">
    <source>
        <dbReference type="ARBA" id="ARBA00008894"/>
    </source>
</evidence>
<evidence type="ECO:0000259" key="7">
    <source>
        <dbReference type="Pfam" id="PF00931"/>
    </source>
</evidence>
<proteinExistence type="inferred from homology"/>
<dbReference type="GO" id="GO:0043531">
    <property type="term" value="F:ADP binding"/>
    <property type="evidence" value="ECO:0007669"/>
    <property type="project" value="InterPro"/>
</dbReference>
<dbReference type="InterPro" id="IPR042197">
    <property type="entry name" value="Apaf_helical"/>
</dbReference>
<evidence type="ECO:0000259" key="8">
    <source>
        <dbReference type="Pfam" id="PF23559"/>
    </source>
</evidence>
<organism evidence="10 11">
    <name type="scientific">Capsicum annuum</name>
    <name type="common">Capsicum pepper</name>
    <dbReference type="NCBI Taxonomy" id="4072"/>
    <lineage>
        <taxon>Eukaryota</taxon>
        <taxon>Viridiplantae</taxon>
        <taxon>Streptophyta</taxon>
        <taxon>Embryophyta</taxon>
        <taxon>Tracheophyta</taxon>
        <taxon>Spermatophyta</taxon>
        <taxon>Magnoliopsida</taxon>
        <taxon>eudicotyledons</taxon>
        <taxon>Gunneridae</taxon>
        <taxon>Pentapetalae</taxon>
        <taxon>asterids</taxon>
        <taxon>lamiids</taxon>
        <taxon>Solanales</taxon>
        <taxon>Solanaceae</taxon>
        <taxon>Solanoideae</taxon>
        <taxon>Capsiceae</taxon>
        <taxon>Capsicum</taxon>
    </lineage>
</organism>
<evidence type="ECO:0000313" key="11">
    <source>
        <dbReference type="Proteomes" id="UP000222542"/>
    </source>
</evidence>
<evidence type="ECO:0000256" key="2">
    <source>
        <dbReference type="ARBA" id="ARBA00022614"/>
    </source>
</evidence>
<evidence type="ECO:0000256" key="4">
    <source>
        <dbReference type="ARBA" id="ARBA00022741"/>
    </source>
</evidence>
<dbReference type="InterPro" id="IPR002182">
    <property type="entry name" value="NB-ARC"/>
</dbReference>
<reference evidence="10 11" key="2">
    <citation type="journal article" date="2017" name="Genome Biol.">
        <title>New reference genome sequences of hot pepper reveal the massive evolution of plant disease-resistance genes by retroduplication.</title>
        <authorList>
            <person name="Kim S."/>
            <person name="Park J."/>
            <person name="Yeom S.I."/>
            <person name="Kim Y.M."/>
            <person name="Seo E."/>
            <person name="Kim K.T."/>
            <person name="Kim M.S."/>
            <person name="Lee J.M."/>
            <person name="Cheong K."/>
            <person name="Shin H.S."/>
            <person name="Kim S.B."/>
            <person name="Han K."/>
            <person name="Lee J."/>
            <person name="Park M."/>
            <person name="Lee H.A."/>
            <person name="Lee H.Y."/>
            <person name="Lee Y."/>
            <person name="Oh S."/>
            <person name="Lee J.H."/>
            <person name="Choi E."/>
            <person name="Choi E."/>
            <person name="Lee S.E."/>
            <person name="Jeon J."/>
            <person name="Kim H."/>
            <person name="Choi G."/>
            <person name="Song H."/>
            <person name="Lee J."/>
            <person name="Lee S.C."/>
            <person name="Kwon J.K."/>
            <person name="Lee H.Y."/>
            <person name="Koo N."/>
            <person name="Hong Y."/>
            <person name="Kim R.W."/>
            <person name="Kang W.H."/>
            <person name="Huh J.H."/>
            <person name="Kang B.C."/>
            <person name="Yang T.J."/>
            <person name="Lee Y.H."/>
            <person name="Bennetzen J.L."/>
            <person name="Choi D."/>
        </authorList>
    </citation>
    <scope>NUCLEOTIDE SEQUENCE [LARGE SCALE GENOMIC DNA]</scope>
    <source>
        <strain evidence="11">cv. CM334</strain>
    </source>
</reference>
<dbReference type="EMBL" id="AYRZ02000001">
    <property type="protein sequence ID" value="PHT96172.1"/>
    <property type="molecule type" value="Genomic_DNA"/>
</dbReference>
<feature type="domain" description="Disease resistance protein winged helix" evidence="8">
    <location>
        <begin position="874"/>
        <end position="933"/>
    </location>
</feature>
<dbReference type="Pfam" id="PF23559">
    <property type="entry name" value="WHD_DRP"/>
    <property type="match status" value="1"/>
</dbReference>
<dbReference type="InterPro" id="IPR003591">
    <property type="entry name" value="Leu-rich_rpt_typical-subtyp"/>
</dbReference>
<dbReference type="STRING" id="4072.A0A2G3APK8"/>
<feature type="domain" description="NB-ARC" evidence="7">
    <location>
        <begin position="83"/>
        <end position="246"/>
    </location>
</feature>
<evidence type="ECO:0000313" key="10">
    <source>
        <dbReference type="EMBL" id="PHT96172.1"/>
    </source>
</evidence>
<keyword evidence="11" id="KW-1185">Reference proteome</keyword>
<dbReference type="PANTHER" id="PTHR33463:SF218">
    <property type="entry name" value="DISEASE RESISTANCE PROTEIN RPS2-LIKE"/>
    <property type="match status" value="1"/>
</dbReference>
<sequence>MQESIAAAEALAYKWCPKCSLRSEVSTQAKNIRDQQCRLIQVGENFGSNLVVEIYRVKKVEFIYGPSIEGQSTATRNLNEMLRLLEDDKVYTIGVWGMGGVGKTTLVKNLNNELLKLDASRSKLSFGAVIWVTVAKPPTDIRKVQAQIASRLNLQVDNEESVDSIAGKIYRRLKEETSFLLILDDVWEAIDLDDVGVPQPEGPARSKVIITSRLLDVCRQMRTNIEMRVTTLKEDESWQLFVKNAGDVANLEHIQPLAKEIARECGGLPLAITVVGSSMRGKTRVELWEGVLKSLRMSEPHSKVVEDNVYKVIKWSYDSLERQDIQSCFLYCSLYPAAIPLDDLIHCWWAEGFLGEHDTYVEAYNRGITIVESLEDACLVETHWPVSVKMCDVVLDVARWIANTSGDEHTSVFQAGIGLTEISRIKITTSVKRISFIHNKIECLPDCFMECPETTSLLLQDNEPLEVIPHEFLLAFPALRVLNLSGTSIRALPSSINSLYHLRALILHNCICLKELPPIGNLCNLQVLDSEGTELRCLPQGLDKLTNLKLLNMLDSYLGPTSFDEISSIHKLTSLFITLDSSSIFNRDYSWMSTLQRFHIEVGNTPTHVRLNKSRRMICISECEFFRNGELSTMLQFASDLYLHECMDLRKFIAYNSFDGLKSLHIEIYSCDFGPSEEGSGQFDPLPNLERLSLISVDNLKSVSDFSQLLGLRFSKLRQLEIQFCASLTYLFNVGGAFSVPNHLEDISITSCPQLVELSVQCSSPQAAHVISEVPRIRKLYLKNLPKLEMLGEPRNMWEHLEEREVINCGRIEHQKLPLSIPDTNIKGIKGLSEWWNQLTISESHDSEISSEERSKLATKSSCFLYCALYPAAITTEDLINCWWAEGFLGEHDSYDEAYNEGVEMVESLKDACILEAHKKDFLKMHDVVRDFAIWKANTSGNELDSIIQTGVELAEISHIKASSSVRRISLVSNEIECLPDCFTKCPETTSLLLQDNEPLEKIPHEFLLAFPALRVLNLSDTGIGALPSSVNSLCQLRALVLQRCPWLKELPPIGKLCNLQLLDCDNTRLCCLPHGMDKLTNLKVLNLPIAELKNISKGFFLKLPSIEMLDMLDREMTNLRPLSLIDEISSLHNLTSLFIRVDSSSIFNRDHTWMSRLKRFHIEVGNTPTRVQINKSRRMISVSKCEIFSNGELSGMLQFASDLYLHKCMGFRKLIAYNRFDGLKSLRIERCSCDFGHPGGSPQFDPLPNLELISLISVDNLKCVSDFSKLLGLRLSKLRQLEIHFCASLTCLFTVGRDFSLPKQLEDISITFCPELVQLLVQRSPTKATHVNSETPRVQKLVLRNLPKFGSLGEPQSMWEHLKEHEVINCDGIEHKKLPSSIQTTNVKVKKGVLEWFYLRTVS</sequence>
<dbReference type="OMA" id="MICISEC"/>
<dbReference type="GO" id="GO:0005524">
    <property type="term" value="F:ATP binding"/>
    <property type="evidence" value="ECO:0007669"/>
    <property type="project" value="UniProtKB-KW"/>
</dbReference>
<dbReference type="Proteomes" id="UP000222542">
    <property type="component" value="Unassembled WGS sequence"/>
</dbReference>
<keyword evidence="6" id="KW-0067">ATP-binding</keyword>
<dbReference type="Pfam" id="PF23598">
    <property type="entry name" value="LRR_14"/>
    <property type="match status" value="2"/>
</dbReference>
<dbReference type="InterPro" id="IPR027417">
    <property type="entry name" value="P-loop_NTPase"/>
</dbReference>
<dbReference type="InterPro" id="IPR050905">
    <property type="entry name" value="Plant_NBS-LRR"/>
</dbReference>
<feature type="non-terminal residue" evidence="10">
    <location>
        <position position="1404"/>
    </location>
</feature>
<dbReference type="Gramene" id="PHT96172">
    <property type="protein sequence ID" value="PHT96172"/>
    <property type="gene ID" value="T459_04054"/>
</dbReference>
<evidence type="ECO:0000256" key="6">
    <source>
        <dbReference type="ARBA" id="ARBA00022840"/>
    </source>
</evidence>
<protein>
    <submittedName>
        <fullName evidence="10">Uncharacterized protein</fullName>
    </submittedName>
</protein>
<keyword evidence="4" id="KW-0547">Nucleotide-binding</keyword>
<dbReference type="InterPro" id="IPR055414">
    <property type="entry name" value="LRR_R13L4/SHOC2-like"/>
</dbReference>
<gene>
    <name evidence="10" type="ORF">T459_04054</name>
</gene>
<keyword evidence="3" id="KW-0677">Repeat</keyword>
<dbReference type="InterPro" id="IPR058922">
    <property type="entry name" value="WHD_DRP"/>
</dbReference>
<evidence type="ECO:0000259" key="9">
    <source>
        <dbReference type="Pfam" id="PF23598"/>
    </source>
</evidence>
<evidence type="ECO:0000256" key="5">
    <source>
        <dbReference type="ARBA" id="ARBA00022821"/>
    </source>
</evidence>
<keyword evidence="5" id="KW-0611">Plant defense</keyword>
<dbReference type="SUPFAM" id="SSF52058">
    <property type="entry name" value="L domain-like"/>
    <property type="match status" value="2"/>
</dbReference>
<dbReference type="GO" id="GO:0006952">
    <property type="term" value="P:defense response"/>
    <property type="evidence" value="ECO:0007669"/>
    <property type="project" value="UniProtKB-KW"/>
</dbReference>
<dbReference type="Gene3D" id="3.40.50.300">
    <property type="entry name" value="P-loop containing nucleotide triphosphate hydrolases"/>
    <property type="match status" value="1"/>
</dbReference>
<dbReference type="FunFam" id="3.40.50.300:FF:001091">
    <property type="entry name" value="Probable disease resistance protein At1g61300"/>
    <property type="match status" value="1"/>
</dbReference>
<dbReference type="Gene3D" id="3.80.10.10">
    <property type="entry name" value="Ribonuclease Inhibitor"/>
    <property type="match status" value="4"/>
</dbReference>
<dbReference type="InterPro" id="IPR032675">
    <property type="entry name" value="LRR_dom_sf"/>
</dbReference>
<dbReference type="Gene3D" id="1.10.8.430">
    <property type="entry name" value="Helical domain of apoptotic protease-activating factors"/>
    <property type="match status" value="1"/>
</dbReference>
<evidence type="ECO:0000256" key="3">
    <source>
        <dbReference type="ARBA" id="ARBA00022737"/>
    </source>
</evidence>